<dbReference type="SUPFAM" id="SSF56935">
    <property type="entry name" value="Porins"/>
    <property type="match status" value="1"/>
</dbReference>
<dbReference type="Pfam" id="PF07715">
    <property type="entry name" value="Plug"/>
    <property type="match status" value="1"/>
</dbReference>
<keyword evidence="4" id="KW-0798">TonB box</keyword>
<dbReference type="EMBL" id="JAQQXP010000001">
    <property type="protein sequence ID" value="MDC8829997.1"/>
    <property type="molecule type" value="Genomic_DNA"/>
</dbReference>
<evidence type="ECO:0000313" key="8">
    <source>
        <dbReference type="EMBL" id="MDC8829997.1"/>
    </source>
</evidence>
<evidence type="ECO:0000256" key="5">
    <source>
        <dbReference type="SAM" id="SignalP"/>
    </source>
</evidence>
<accession>A0ABT5KZC6</accession>
<name>A0ABT5KZC6_9ALTE</name>
<dbReference type="Gene3D" id="2.170.130.10">
    <property type="entry name" value="TonB-dependent receptor, plug domain"/>
    <property type="match status" value="1"/>
</dbReference>
<comment type="caution">
    <text evidence="8">The sequence shown here is derived from an EMBL/GenBank/DDBJ whole genome shotgun (WGS) entry which is preliminary data.</text>
</comment>
<dbReference type="Pfam" id="PF00593">
    <property type="entry name" value="TonB_dep_Rec_b-barrel"/>
    <property type="match status" value="1"/>
</dbReference>
<feature type="signal peptide" evidence="5">
    <location>
        <begin position="1"/>
        <end position="33"/>
    </location>
</feature>
<dbReference type="Proteomes" id="UP001218788">
    <property type="component" value="Unassembled WGS sequence"/>
</dbReference>
<comment type="similarity">
    <text evidence="4">Belongs to the TonB-dependent receptor family.</text>
</comment>
<feature type="domain" description="TonB-dependent receptor plug" evidence="7">
    <location>
        <begin position="65"/>
        <end position="157"/>
    </location>
</feature>
<reference evidence="8 9" key="1">
    <citation type="submission" date="2022-10" db="EMBL/GenBank/DDBJ databases">
        <title>Alteromonas sp. chi3 Genome sequencing.</title>
        <authorList>
            <person name="Park S."/>
        </authorList>
    </citation>
    <scope>NUCLEOTIDE SEQUENCE [LARGE SCALE GENOMIC DNA]</scope>
    <source>
        <strain evidence="9">chi3</strain>
    </source>
</reference>
<keyword evidence="8" id="KW-0675">Receptor</keyword>
<dbReference type="InterPro" id="IPR036942">
    <property type="entry name" value="Beta-barrel_TonB_sf"/>
</dbReference>
<keyword evidence="9" id="KW-1185">Reference proteome</keyword>
<feature type="chain" id="PRO_5047057990" evidence="5">
    <location>
        <begin position="34"/>
        <end position="899"/>
    </location>
</feature>
<dbReference type="InterPro" id="IPR012910">
    <property type="entry name" value="Plug_dom"/>
</dbReference>
<dbReference type="InterPro" id="IPR000531">
    <property type="entry name" value="Beta-barrel_TonB"/>
</dbReference>
<evidence type="ECO:0000256" key="4">
    <source>
        <dbReference type="RuleBase" id="RU003357"/>
    </source>
</evidence>
<keyword evidence="5" id="KW-0732">Signal</keyword>
<evidence type="ECO:0000259" key="6">
    <source>
        <dbReference type="Pfam" id="PF00593"/>
    </source>
</evidence>
<evidence type="ECO:0000256" key="2">
    <source>
        <dbReference type="ARBA" id="ARBA00023136"/>
    </source>
</evidence>
<dbReference type="PANTHER" id="PTHR40980:SF5">
    <property type="entry name" value="TONB-DEPENDENT RECEPTOR"/>
    <property type="match status" value="1"/>
</dbReference>
<sequence length="899" mass="100066">MKTNHKSVMQLGRLSLTIATILGSSLLPGTVLAQQSEEEAIEEVVATGTRLKGTATAVLQERQNQAFVADILGAEQISRTGDGDAAAALRRVTGLTLVDGKFIYVRGLGERYSSTQLNGMTVPSPDPTRSVVPLDLFPSSIIESLNVQKSFSPNMPGHFGGGNVNIRTKSIPTDFIFNISGGLGWNTENSSNDGLFYPGGGNDWSGRDDGTRALPAIIKAGLNTEGSAGFEGRSGRTLAETQTILDSFNWDIGPTEESADPNLSLGATLGNNYVFDNDSVLGFLATVAYSNQWLITEEKLGNDIGGGQENPRFTKYRDMISTEQRVNWSGMFNVGYELNSNHKVELVNMILHDMRDRLRDGSYFDDSESVPGVEEFTRIDIIFEEREMVSSQLKGTHNFLDLLGGVYFDWYAGTSRASREAPDILEATFQQFYDSEGNLELQRLDDTPGTNLNRQFQVLDDESDTYGFNVSTAVFGEGYDVEFKAGFDYYEKTRDANNIDLMIRNFAISDDLKVGNRLDQIFTEENIYNDDFYTSSTGRNLFQDNTGEGDKYSAASKLTAGYLMVDAFFNNKWRISGGARWEEFQQVSIPFVEHSDKFALDTADIVEAIYNEDDILPSLALTYIQSEETQYRFNVSQTLIRPDLRDISTTFFIDPLTEFLVRGSPSLVETELTNVDFRWEWYMSQGNNVSVAVFYKDMENPIEMVQFDGGEGVPQLLTANAETGELYGVEVEFLHDLTFVDDSLSNFFLSGNMTLSDSEVKIGSDDQNSLFSQQARQAYGGTVTATITNDERRLVGHSEWVANVQLGWDSDNGEHSASLVYNAFGERVIAPGVRGFEDGIENPFHSLDFVYTYYPDFNTTIKLRLQNILNDDKEIEQEGLLLRQETVGTGISASIKYEF</sequence>
<dbReference type="PANTHER" id="PTHR40980">
    <property type="entry name" value="PLUG DOMAIN-CONTAINING PROTEIN"/>
    <property type="match status" value="1"/>
</dbReference>
<evidence type="ECO:0000256" key="1">
    <source>
        <dbReference type="ARBA" id="ARBA00004442"/>
    </source>
</evidence>
<evidence type="ECO:0000259" key="7">
    <source>
        <dbReference type="Pfam" id="PF07715"/>
    </source>
</evidence>
<dbReference type="Gene3D" id="2.40.170.20">
    <property type="entry name" value="TonB-dependent receptor, beta-barrel domain"/>
    <property type="match status" value="1"/>
</dbReference>
<feature type="domain" description="TonB-dependent receptor-like beta-barrel" evidence="6">
    <location>
        <begin position="424"/>
        <end position="867"/>
    </location>
</feature>
<organism evidence="8 9">
    <name type="scientific">Alteromonas gilva</name>
    <dbReference type="NCBI Taxonomy" id="2987522"/>
    <lineage>
        <taxon>Bacteria</taxon>
        <taxon>Pseudomonadati</taxon>
        <taxon>Pseudomonadota</taxon>
        <taxon>Gammaproteobacteria</taxon>
        <taxon>Alteromonadales</taxon>
        <taxon>Alteromonadaceae</taxon>
        <taxon>Alteromonas/Salinimonas group</taxon>
        <taxon>Alteromonas</taxon>
    </lineage>
</organism>
<keyword evidence="3" id="KW-0998">Cell outer membrane</keyword>
<evidence type="ECO:0000313" key="9">
    <source>
        <dbReference type="Proteomes" id="UP001218788"/>
    </source>
</evidence>
<proteinExistence type="inferred from homology"/>
<evidence type="ECO:0000256" key="3">
    <source>
        <dbReference type="ARBA" id="ARBA00023237"/>
    </source>
</evidence>
<keyword evidence="2 4" id="KW-0472">Membrane</keyword>
<dbReference type="RefSeq" id="WP_273638640.1">
    <property type="nucleotide sequence ID" value="NZ_JAQQXP010000001.1"/>
</dbReference>
<protein>
    <submittedName>
        <fullName evidence="8">TonB-dependent receptor plug domain-containing protein</fullName>
    </submittedName>
</protein>
<dbReference type="InterPro" id="IPR037066">
    <property type="entry name" value="Plug_dom_sf"/>
</dbReference>
<comment type="subcellular location">
    <subcellularLocation>
        <location evidence="1 4">Cell outer membrane</location>
    </subcellularLocation>
</comment>
<gene>
    <name evidence="8" type="ORF">OIK42_04375</name>
</gene>